<organism evidence="2 3">
    <name type="scientific">Rhizopus stolonifer</name>
    <name type="common">Rhizopus nigricans</name>
    <dbReference type="NCBI Taxonomy" id="4846"/>
    <lineage>
        <taxon>Eukaryota</taxon>
        <taxon>Fungi</taxon>
        <taxon>Fungi incertae sedis</taxon>
        <taxon>Mucoromycota</taxon>
        <taxon>Mucoromycotina</taxon>
        <taxon>Mucoromycetes</taxon>
        <taxon>Mucorales</taxon>
        <taxon>Mucorineae</taxon>
        <taxon>Rhizopodaceae</taxon>
        <taxon>Rhizopus</taxon>
    </lineage>
</organism>
<feature type="non-terminal residue" evidence="2">
    <location>
        <position position="121"/>
    </location>
</feature>
<keyword evidence="3" id="KW-1185">Reference proteome</keyword>
<dbReference type="EMBL" id="PJQM01004263">
    <property type="protein sequence ID" value="RCH85087.1"/>
    <property type="molecule type" value="Genomic_DNA"/>
</dbReference>
<feature type="region of interest" description="Disordered" evidence="1">
    <location>
        <begin position="50"/>
        <end position="71"/>
    </location>
</feature>
<gene>
    <name evidence="2" type="ORF">CU098_009230</name>
</gene>
<evidence type="ECO:0000256" key="1">
    <source>
        <dbReference type="SAM" id="MobiDB-lite"/>
    </source>
</evidence>
<reference evidence="2 3" key="1">
    <citation type="journal article" date="2018" name="G3 (Bethesda)">
        <title>Phylogenetic and Phylogenomic Definition of Rhizopus Species.</title>
        <authorList>
            <person name="Gryganskyi A.P."/>
            <person name="Golan J."/>
            <person name="Dolatabadi S."/>
            <person name="Mondo S."/>
            <person name="Robb S."/>
            <person name="Idnurm A."/>
            <person name="Muszewska A."/>
            <person name="Steczkiewicz K."/>
            <person name="Masonjones S."/>
            <person name="Liao H.L."/>
            <person name="Gajdeczka M.T."/>
            <person name="Anike F."/>
            <person name="Vuek A."/>
            <person name="Anishchenko I.M."/>
            <person name="Voigt K."/>
            <person name="de Hoog G.S."/>
            <person name="Smith M.E."/>
            <person name="Heitman J."/>
            <person name="Vilgalys R."/>
            <person name="Stajich J.E."/>
        </authorList>
    </citation>
    <scope>NUCLEOTIDE SEQUENCE [LARGE SCALE GENOMIC DNA]</scope>
    <source>
        <strain evidence="2 3">LSU 92-RS-03</strain>
    </source>
</reference>
<name>A0A367J567_RHIST</name>
<dbReference type="AlphaFoldDB" id="A0A367J567"/>
<feature type="region of interest" description="Disordered" evidence="1">
    <location>
        <begin position="11"/>
        <end position="38"/>
    </location>
</feature>
<sequence length="121" mass="14640">MKGNIVPILKFNNRIGPSNSRKRKRGEATIETPFPPRKRRRIEGRWTLTIPSESITRKRKREDDQQDSNKKQLTLQEYVRVSFNHSINYAKENYDEFVLCLRRLHENRQRIYQDTTELTRH</sequence>
<evidence type="ECO:0000313" key="2">
    <source>
        <dbReference type="EMBL" id="RCH85087.1"/>
    </source>
</evidence>
<feature type="compositionally biased region" description="Basic and acidic residues" evidence="1">
    <location>
        <begin position="61"/>
        <end position="70"/>
    </location>
</feature>
<proteinExistence type="predicted"/>
<evidence type="ECO:0000313" key="3">
    <source>
        <dbReference type="Proteomes" id="UP000253551"/>
    </source>
</evidence>
<dbReference type="Proteomes" id="UP000253551">
    <property type="component" value="Unassembled WGS sequence"/>
</dbReference>
<comment type="caution">
    <text evidence="2">The sequence shown here is derived from an EMBL/GenBank/DDBJ whole genome shotgun (WGS) entry which is preliminary data.</text>
</comment>
<protein>
    <submittedName>
        <fullName evidence="2">Uncharacterized protein</fullName>
    </submittedName>
</protein>
<accession>A0A367J567</accession>